<comment type="caution">
    <text evidence="2">The sequence shown here is derived from an EMBL/GenBank/DDBJ whole genome shotgun (WGS) entry which is preliminary data.</text>
</comment>
<dbReference type="Proteomes" id="UP001157911">
    <property type="component" value="Unassembled WGS sequence"/>
</dbReference>
<name>A0ABY1NGD5_9BACT</name>
<organism evidence="2 3">
    <name type="scientific">Desulfurobacterium pacificum</name>
    <dbReference type="NCBI Taxonomy" id="240166"/>
    <lineage>
        <taxon>Bacteria</taxon>
        <taxon>Pseudomonadati</taxon>
        <taxon>Aquificota</taxon>
        <taxon>Aquificia</taxon>
        <taxon>Desulfurobacteriales</taxon>
        <taxon>Desulfurobacteriaceae</taxon>
        <taxon>Desulfurobacterium</taxon>
    </lineage>
</organism>
<keyword evidence="1" id="KW-1133">Transmembrane helix</keyword>
<proteinExistence type="predicted"/>
<keyword evidence="1" id="KW-0472">Membrane</keyword>
<sequence>MDLMKLLIDAFNVVFFLPNTAGKFAYNICGQEFGTLAGWFAFIVVWQAVTLLQFSVLLAPFLLRRKRAEAEQMEQPVVWMPVEEEVEMNVWEVPAWRTPGMEILYSPIFSSLSGNIYCPDKVMDDDELFDFDTNTGD</sequence>
<protein>
    <submittedName>
        <fullName evidence="2">Uncharacterized protein</fullName>
    </submittedName>
</protein>
<feature type="transmembrane region" description="Helical" evidence="1">
    <location>
        <begin position="38"/>
        <end position="63"/>
    </location>
</feature>
<dbReference type="EMBL" id="FXUB01000001">
    <property type="protein sequence ID" value="SMP09056.1"/>
    <property type="molecule type" value="Genomic_DNA"/>
</dbReference>
<keyword evidence="1" id="KW-0812">Transmembrane</keyword>
<reference evidence="2 3" key="1">
    <citation type="submission" date="2017-05" db="EMBL/GenBank/DDBJ databases">
        <authorList>
            <person name="Varghese N."/>
            <person name="Submissions S."/>
        </authorList>
    </citation>
    <scope>NUCLEOTIDE SEQUENCE [LARGE SCALE GENOMIC DNA]</scope>
    <source>
        <strain evidence="2 3">DSM 15522</strain>
    </source>
</reference>
<evidence type="ECO:0000256" key="1">
    <source>
        <dbReference type="SAM" id="Phobius"/>
    </source>
</evidence>
<evidence type="ECO:0000313" key="3">
    <source>
        <dbReference type="Proteomes" id="UP001157911"/>
    </source>
</evidence>
<evidence type="ECO:0000313" key="2">
    <source>
        <dbReference type="EMBL" id="SMP09056.1"/>
    </source>
</evidence>
<accession>A0ABY1NGD5</accession>
<keyword evidence="3" id="KW-1185">Reference proteome</keyword>
<gene>
    <name evidence="2" type="ORF">SAMN06265339_0688</name>
</gene>